<dbReference type="OrthoDB" id="9779267at2"/>
<dbReference type="InterPro" id="IPR017850">
    <property type="entry name" value="Alkaline_phosphatase_core_sf"/>
</dbReference>
<dbReference type="Pfam" id="PF01663">
    <property type="entry name" value="Phosphodiest"/>
    <property type="match status" value="1"/>
</dbReference>
<evidence type="ECO:0000313" key="1">
    <source>
        <dbReference type="EMBL" id="SDZ85177.1"/>
    </source>
</evidence>
<dbReference type="Proteomes" id="UP000199288">
    <property type="component" value="Unassembled WGS sequence"/>
</dbReference>
<dbReference type="GO" id="GO:0016787">
    <property type="term" value="F:hydrolase activity"/>
    <property type="evidence" value="ECO:0007669"/>
    <property type="project" value="UniProtKB-ARBA"/>
</dbReference>
<dbReference type="RefSeq" id="WP_092561465.1">
    <property type="nucleotide sequence ID" value="NZ_FNQV01000002.1"/>
</dbReference>
<organism evidence="1 2">
    <name type="scientific">Bowdeniella nasicola</name>
    <dbReference type="NCBI Taxonomy" id="208480"/>
    <lineage>
        <taxon>Bacteria</taxon>
        <taxon>Bacillati</taxon>
        <taxon>Actinomycetota</taxon>
        <taxon>Actinomycetes</taxon>
        <taxon>Actinomycetales</taxon>
        <taxon>Actinomycetaceae</taxon>
        <taxon>Bowdeniella</taxon>
    </lineage>
</organism>
<sequence>MILLRDVLAAAAHTVGYVSSDPEDTWEQAASAVGLPAASRYIVVLIDGMGLTQLEARRGHIPFLRRRNLQSARTTVPSTTACAISSIATGYDPGRTGMIGFTARDPESGSRIQLLSFADSPVTPEVWQAEPTIAQRADHHGTMCSIGPEKFRDSGLTLAAWRGMREVYAETFEERVQAALAQLNRGARLVYLYWADLDHAGHVHGWESEEWTAQLEHVDAQLSSLASALPRDSGLAITADHGMVDISQRRDIAASPHATQCVTAGEERMLQVFVDEPDRVGEIAQHTATWLGDCARVWSRDDMLAALGGVSARVAPRVGDFAIVAEGTWGISDSRWMSENQMRLVGAHGATSEAEMTVPLAVELS</sequence>
<dbReference type="InterPro" id="IPR002591">
    <property type="entry name" value="Phosphodiest/P_Trfase"/>
</dbReference>
<dbReference type="Gene3D" id="3.40.720.10">
    <property type="entry name" value="Alkaline Phosphatase, subunit A"/>
    <property type="match status" value="1"/>
</dbReference>
<dbReference type="EMBL" id="FNQV01000002">
    <property type="protein sequence ID" value="SDZ85177.1"/>
    <property type="molecule type" value="Genomic_DNA"/>
</dbReference>
<protein>
    <submittedName>
        <fullName evidence="1">Predicted pyrophosphatase or phosphodiesterase, AlkP superfamily</fullName>
    </submittedName>
</protein>
<dbReference type="PANTHER" id="PTHR10151:SF120">
    <property type="entry name" value="BIS(5'-ADENOSYL)-TRIPHOSPHATASE"/>
    <property type="match status" value="1"/>
</dbReference>
<gene>
    <name evidence="1" type="ORF">SAMN02910418_00399</name>
</gene>
<proteinExistence type="predicted"/>
<keyword evidence="2" id="KW-1185">Reference proteome</keyword>
<accession>A0A1H3WDF9</accession>
<reference evidence="2" key="1">
    <citation type="submission" date="2016-10" db="EMBL/GenBank/DDBJ databases">
        <authorList>
            <person name="Varghese N."/>
            <person name="Submissions S."/>
        </authorList>
    </citation>
    <scope>NUCLEOTIDE SEQUENCE [LARGE SCALE GENOMIC DNA]</scope>
    <source>
        <strain evidence="2">KPR-1</strain>
    </source>
</reference>
<evidence type="ECO:0000313" key="2">
    <source>
        <dbReference type="Proteomes" id="UP000199288"/>
    </source>
</evidence>
<dbReference type="SUPFAM" id="SSF53649">
    <property type="entry name" value="Alkaline phosphatase-like"/>
    <property type="match status" value="1"/>
</dbReference>
<dbReference type="PANTHER" id="PTHR10151">
    <property type="entry name" value="ECTONUCLEOTIDE PYROPHOSPHATASE/PHOSPHODIESTERASE"/>
    <property type="match status" value="1"/>
</dbReference>
<name>A0A1H3WDF9_9ACTO</name>
<dbReference type="AlphaFoldDB" id="A0A1H3WDF9"/>